<evidence type="ECO:0000259" key="5">
    <source>
        <dbReference type="PROSITE" id="PS50222"/>
    </source>
</evidence>
<dbReference type="PANTHER" id="PTHR10827:SF17">
    <property type="entry name" value="RETICULOCALBIN-1"/>
    <property type="match status" value="1"/>
</dbReference>
<feature type="transmembrane region" description="Helical" evidence="4">
    <location>
        <begin position="15"/>
        <end position="39"/>
    </location>
</feature>
<dbReference type="InterPro" id="IPR011992">
    <property type="entry name" value="EF-hand-dom_pair"/>
</dbReference>
<dbReference type="InterPro" id="IPR018247">
    <property type="entry name" value="EF_Hand_1_Ca_BS"/>
</dbReference>
<dbReference type="Pfam" id="PF13499">
    <property type="entry name" value="EF-hand_7"/>
    <property type="match status" value="1"/>
</dbReference>
<dbReference type="InterPro" id="IPR002048">
    <property type="entry name" value="EF_hand_dom"/>
</dbReference>
<organism evidence="6">
    <name type="scientific">Ursus maritimus</name>
    <name type="common">Polar bear</name>
    <name type="synonym">Thalarctos maritimus</name>
    <dbReference type="NCBI Taxonomy" id="29073"/>
    <lineage>
        <taxon>Eukaryota</taxon>
        <taxon>Metazoa</taxon>
        <taxon>Chordata</taxon>
        <taxon>Craniata</taxon>
        <taxon>Vertebrata</taxon>
        <taxon>Euteleostomi</taxon>
        <taxon>Mammalia</taxon>
        <taxon>Eutheria</taxon>
        <taxon>Laurasiatheria</taxon>
        <taxon>Carnivora</taxon>
        <taxon>Caniformia</taxon>
        <taxon>Ursidae</taxon>
        <taxon>Ursus</taxon>
    </lineage>
</organism>
<evidence type="ECO:0000313" key="6">
    <source>
        <dbReference type="Ensembl" id="ENSUMAP00000026824"/>
    </source>
</evidence>
<keyword evidence="3" id="KW-0106">Calcium</keyword>
<keyword evidence="4" id="KW-1133">Transmembrane helix</keyword>
<reference evidence="6" key="1">
    <citation type="submission" date="2019-03" db="UniProtKB">
        <authorList>
            <consortium name="Ensembl"/>
        </authorList>
    </citation>
    <scope>IDENTIFICATION</scope>
</reference>
<dbReference type="GeneTree" id="ENSGT01010000222360"/>
<evidence type="ECO:0000256" key="3">
    <source>
        <dbReference type="ARBA" id="ARBA00022837"/>
    </source>
</evidence>
<dbReference type="GO" id="GO:0043010">
    <property type="term" value="P:camera-type eye development"/>
    <property type="evidence" value="ECO:0007669"/>
    <property type="project" value="Ensembl"/>
</dbReference>
<gene>
    <name evidence="6" type="primary">RCN1</name>
</gene>
<dbReference type="Ensembl" id="ENSUMAT00000031749.1">
    <property type="protein sequence ID" value="ENSUMAP00000026824.1"/>
    <property type="gene ID" value="ENSUMAG00000019528.1"/>
</dbReference>
<dbReference type="GO" id="GO:0005783">
    <property type="term" value="C:endoplasmic reticulum"/>
    <property type="evidence" value="ECO:0007669"/>
    <property type="project" value="Ensembl"/>
</dbReference>
<dbReference type="PANTHER" id="PTHR10827">
    <property type="entry name" value="RETICULOCALBIN"/>
    <property type="match status" value="1"/>
</dbReference>
<protein>
    <submittedName>
        <fullName evidence="6">Reticulocalbin 1</fullName>
    </submittedName>
</protein>
<dbReference type="GO" id="GO:0001701">
    <property type="term" value="P:in utero embryonic development"/>
    <property type="evidence" value="ECO:0007669"/>
    <property type="project" value="Ensembl"/>
</dbReference>
<comment type="similarity">
    <text evidence="1">Belongs to the CREC family.</text>
</comment>
<dbReference type="FunFam" id="1.10.238.10:FF:000213">
    <property type="entry name" value="Reticulocalbin 1"/>
    <property type="match status" value="1"/>
</dbReference>
<feature type="domain" description="EF-hand" evidence="5">
    <location>
        <begin position="72"/>
        <end position="107"/>
    </location>
</feature>
<proteinExistence type="inferred from homology"/>
<dbReference type="PROSITE" id="PS00018">
    <property type="entry name" value="EF_HAND_1"/>
    <property type="match status" value="2"/>
</dbReference>
<dbReference type="Gene3D" id="1.10.238.10">
    <property type="entry name" value="EF-hand"/>
    <property type="match status" value="2"/>
</dbReference>
<keyword evidence="4" id="KW-0472">Membrane</keyword>
<dbReference type="AlphaFoldDB" id="A0A452V059"/>
<dbReference type="SUPFAM" id="SSF47473">
    <property type="entry name" value="EF-hand"/>
    <property type="match status" value="1"/>
</dbReference>
<evidence type="ECO:0000256" key="1">
    <source>
        <dbReference type="ARBA" id="ARBA00006431"/>
    </source>
</evidence>
<evidence type="ECO:0000256" key="2">
    <source>
        <dbReference type="ARBA" id="ARBA00022723"/>
    </source>
</evidence>
<keyword evidence="2" id="KW-0479">Metal-binding</keyword>
<evidence type="ECO:0000256" key="4">
    <source>
        <dbReference type="SAM" id="Phobius"/>
    </source>
</evidence>
<sequence>FYFSCLCISDSACLIFFWIGITQALIIALCILFFCFLFFNYRKIVDRIDSDGDSFVTTEELKTWIKRVQKRYIYDNVAKVWKDYDRDKDDKISWEEYKQATYGYYLADMFSHEENGPEPDWVLSEREQFTEFRDLNKDGKLDKDEIRHWILPQDYDHAQAEARHLVYESDKNKDEKLTKEEILENWNMFVGSQATNYGEDLTKNHDEL</sequence>
<accession>A0A452V059</accession>
<feature type="domain" description="EF-hand" evidence="5">
    <location>
        <begin position="41"/>
        <end position="71"/>
    </location>
</feature>
<dbReference type="PROSITE" id="PS50222">
    <property type="entry name" value="EF_HAND_2"/>
    <property type="match status" value="2"/>
</dbReference>
<name>A0A452V059_URSMA</name>
<keyword evidence="4" id="KW-0812">Transmembrane</keyword>
<dbReference type="GO" id="GO:0005509">
    <property type="term" value="F:calcium ion binding"/>
    <property type="evidence" value="ECO:0007669"/>
    <property type="project" value="InterPro"/>
</dbReference>